<protein>
    <recommendedName>
        <fullName evidence="1">HNH nuclease domain-containing protein</fullName>
    </recommendedName>
</protein>
<gene>
    <name evidence="2" type="ORF">C41B8_05628</name>
</gene>
<feature type="domain" description="HNH nuclease" evidence="1">
    <location>
        <begin position="12"/>
        <end position="40"/>
    </location>
</feature>
<dbReference type="Pfam" id="PF13392">
    <property type="entry name" value="HNH_3"/>
    <property type="match status" value="1"/>
</dbReference>
<reference evidence="2 3" key="1">
    <citation type="submission" date="2013-03" db="EMBL/GenBank/DDBJ databases">
        <title>Salinisphaera hydrothermalis C41B8 Genome Sequencing.</title>
        <authorList>
            <person name="Li C."/>
            <person name="Lai Q."/>
            <person name="Shao Z."/>
        </authorList>
    </citation>
    <scope>NUCLEOTIDE SEQUENCE [LARGE SCALE GENOMIC DNA]</scope>
    <source>
        <strain evidence="2 3">C41B8</strain>
    </source>
</reference>
<organism evidence="2 3">
    <name type="scientific">Salinisphaera hydrothermalis (strain C41B8)</name>
    <dbReference type="NCBI Taxonomy" id="1304275"/>
    <lineage>
        <taxon>Bacteria</taxon>
        <taxon>Pseudomonadati</taxon>
        <taxon>Pseudomonadota</taxon>
        <taxon>Gammaproteobacteria</taxon>
        <taxon>Salinisphaerales</taxon>
        <taxon>Salinisphaeraceae</taxon>
        <taxon>Salinisphaera</taxon>
    </lineage>
</organism>
<dbReference type="Gene3D" id="3.90.75.20">
    <property type="match status" value="1"/>
</dbReference>
<proteinExistence type="predicted"/>
<comment type="caution">
    <text evidence="2">The sequence shown here is derived from an EMBL/GenBank/DDBJ whole genome shotgun (WGS) entry which is preliminary data.</text>
</comment>
<evidence type="ECO:0000313" key="3">
    <source>
        <dbReference type="Proteomes" id="UP000028302"/>
    </source>
</evidence>
<dbReference type="AlphaFoldDB" id="A0A084INS3"/>
<evidence type="ECO:0000259" key="1">
    <source>
        <dbReference type="Pfam" id="PF13392"/>
    </source>
</evidence>
<keyword evidence="3" id="KW-1185">Reference proteome</keyword>
<sequence>MEERLGRRLRPDEVVHHIDGDKHNNSHDNLALCTRSGHARLHRREEKIARQENHNGQ</sequence>
<accession>A0A084INS3</accession>
<dbReference type="EMBL" id="APNK01000005">
    <property type="protein sequence ID" value="KEZ78357.1"/>
    <property type="molecule type" value="Genomic_DNA"/>
</dbReference>
<dbReference type="Proteomes" id="UP000028302">
    <property type="component" value="Unassembled WGS sequence"/>
</dbReference>
<name>A0A084INS3_SALHC</name>
<evidence type="ECO:0000313" key="2">
    <source>
        <dbReference type="EMBL" id="KEZ78357.1"/>
    </source>
</evidence>
<dbReference type="STRING" id="1304275.C41B8_05628"/>
<dbReference type="InterPro" id="IPR044925">
    <property type="entry name" value="His-Me_finger_sf"/>
</dbReference>
<dbReference type="InterPro" id="IPR003615">
    <property type="entry name" value="HNH_nuc"/>
</dbReference>
<dbReference type="SUPFAM" id="SSF54060">
    <property type="entry name" value="His-Me finger endonucleases"/>
    <property type="match status" value="1"/>
</dbReference>